<evidence type="ECO:0000256" key="5">
    <source>
        <dbReference type="ARBA" id="ARBA00022989"/>
    </source>
</evidence>
<dbReference type="PANTHER" id="PTHR23513:SF6">
    <property type="entry name" value="MAJOR FACILITATOR SUPERFAMILY ASSOCIATED DOMAIN-CONTAINING PROTEIN"/>
    <property type="match status" value="1"/>
</dbReference>
<feature type="transmembrane region" description="Helical" evidence="7">
    <location>
        <begin position="148"/>
        <end position="172"/>
    </location>
</feature>
<dbReference type="InterPro" id="IPR036259">
    <property type="entry name" value="MFS_trans_sf"/>
</dbReference>
<dbReference type="GO" id="GO:0005886">
    <property type="term" value="C:plasma membrane"/>
    <property type="evidence" value="ECO:0007669"/>
    <property type="project" value="UniProtKB-SubCell"/>
</dbReference>
<evidence type="ECO:0000256" key="1">
    <source>
        <dbReference type="ARBA" id="ARBA00004651"/>
    </source>
</evidence>
<sequence>MGGGRKLEITNRESNQQIFKDITSNLVSSLSSNMFIYGLGLMLLNQTHSALSFGIDLVVGPIISLICMVPIGNLVDKYPHKNIILISMIIRIIAILFLGMTIDIFKGLFKFIPVIVFVSINSAAVVFATTAYAAAVHELVNEAKIQQLSSLTSAATSFANIFAPVLGVGVYAVLGFQVFVWIEILALLFTSLLTLTMKFHYQDRLAQGIAVKTQSQFTNFKKGLNYIVQQPLIKRLIIIAVVLNFMFSSINMGLPYIINTQLHLGNTLIGILDMFNAIGGLLAGILLNFLSANRGGKARIIIPLFICGFYFLSLGLIFMQIAKITMIIVWGSVTMLIGGLGVSVLNITTQVYIQKMTPIDILGRVMSTMTTASTIMFPVGTLFFTFLFQASSNGAVIYLICGVIWLIMLTIVTPNLSKNIK</sequence>
<dbReference type="Gene3D" id="1.20.1250.20">
    <property type="entry name" value="MFS general substrate transporter like domains"/>
    <property type="match status" value="1"/>
</dbReference>
<feature type="transmembrane region" description="Helical" evidence="7">
    <location>
        <begin position="83"/>
        <end position="105"/>
    </location>
</feature>
<dbReference type="InterPro" id="IPR011701">
    <property type="entry name" value="MFS"/>
</dbReference>
<dbReference type="PATRIC" id="fig|1423750.3.peg.2300"/>
<keyword evidence="6 7" id="KW-0472">Membrane</keyword>
<protein>
    <submittedName>
        <fullName evidence="9">Permease, major facilitator superfamily</fullName>
    </submittedName>
</protein>
<gene>
    <name evidence="9" type="ORF">FC89_GL002260</name>
</gene>
<comment type="caution">
    <text evidence="9">The sequence shown here is derived from an EMBL/GenBank/DDBJ whole genome shotgun (WGS) entry which is preliminary data.</text>
</comment>
<keyword evidence="3" id="KW-1003">Cell membrane</keyword>
<dbReference type="Pfam" id="PF07690">
    <property type="entry name" value="MFS_1"/>
    <property type="match status" value="1"/>
</dbReference>
<dbReference type="STRING" id="1423750.FC89_GL002260"/>
<reference evidence="9 10" key="1">
    <citation type="journal article" date="2015" name="Genome Announc.">
        <title>Expanding the biotechnology potential of lactobacilli through comparative genomics of 213 strains and associated genera.</title>
        <authorList>
            <person name="Sun Z."/>
            <person name="Harris H.M."/>
            <person name="McCann A."/>
            <person name="Guo C."/>
            <person name="Argimon S."/>
            <person name="Zhang W."/>
            <person name="Yang X."/>
            <person name="Jeffery I.B."/>
            <person name="Cooney J.C."/>
            <person name="Kagawa T.F."/>
            <person name="Liu W."/>
            <person name="Song Y."/>
            <person name="Salvetti E."/>
            <person name="Wrobel A."/>
            <person name="Rasinkangas P."/>
            <person name="Parkhill J."/>
            <person name="Rea M.C."/>
            <person name="O'Sullivan O."/>
            <person name="Ritari J."/>
            <person name="Douillard F.P."/>
            <person name="Paul Ross R."/>
            <person name="Yang R."/>
            <person name="Briner A.E."/>
            <person name="Felis G.E."/>
            <person name="de Vos W.M."/>
            <person name="Barrangou R."/>
            <person name="Klaenhammer T.R."/>
            <person name="Caufield P.W."/>
            <person name="Cui Y."/>
            <person name="Zhang H."/>
            <person name="O'Toole P.W."/>
        </authorList>
    </citation>
    <scope>NUCLEOTIDE SEQUENCE [LARGE SCALE GENOMIC DNA]</scope>
    <source>
        <strain evidence="9 10">DSM 18630</strain>
    </source>
</reference>
<feature type="transmembrane region" description="Helical" evidence="7">
    <location>
        <begin position="327"/>
        <end position="353"/>
    </location>
</feature>
<dbReference type="PANTHER" id="PTHR23513">
    <property type="entry name" value="INTEGRAL MEMBRANE EFFLUX PROTEIN-RELATED"/>
    <property type="match status" value="1"/>
</dbReference>
<dbReference type="EMBL" id="AZGB01000027">
    <property type="protein sequence ID" value="KRM04573.1"/>
    <property type="molecule type" value="Genomic_DNA"/>
</dbReference>
<keyword evidence="4 7" id="KW-0812">Transmembrane</keyword>
<feature type="transmembrane region" description="Helical" evidence="7">
    <location>
        <begin position="111"/>
        <end position="136"/>
    </location>
</feature>
<accession>A0A0R1VGZ3</accession>
<feature type="transmembrane region" description="Helical" evidence="7">
    <location>
        <begin position="395"/>
        <end position="416"/>
    </location>
</feature>
<organism evidence="9 10">
    <name type="scientific">Liquorilactobacillus ghanensis DSM 18630</name>
    <dbReference type="NCBI Taxonomy" id="1423750"/>
    <lineage>
        <taxon>Bacteria</taxon>
        <taxon>Bacillati</taxon>
        <taxon>Bacillota</taxon>
        <taxon>Bacilli</taxon>
        <taxon>Lactobacillales</taxon>
        <taxon>Lactobacillaceae</taxon>
        <taxon>Liquorilactobacillus</taxon>
    </lineage>
</organism>
<dbReference type="PROSITE" id="PS50850">
    <property type="entry name" value="MFS"/>
    <property type="match status" value="1"/>
</dbReference>
<evidence type="ECO:0000256" key="2">
    <source>
        <dbReference type="ARBA" id="ARBA00022448"/>
    </source>
</evidence>
<feature type="transmembrane region" description="Helical" evidence="7">
    <location>
        <begin position="236"/>
        <end position="258"/>
    </location>
</feature>
<name>A0A0R1VGZ3_9LACO</name>
<keyword evidence="5 7" id="KW-1133">Transmembrane helix</keyword>
<dbReference type="AlphaFoldDB" id="A0A0R1VGZ3"/>
<evidence type="ECO:0000313" key="10">
    <source>
        <dbReference type="Proteomes" id="UP000051451"/>
    </source>
</evidence>
<keyword evidence="2" id="KW-0813">Transport</keyword>
<feature type="transmembrane region" description="Helical" evidence="7">
    <location>
        <begin position="365"/>
        <end position="389"/>
    </location>
</feature>
<feature type="transmembrane region" description="Helical" evidence="7">
    <location>
        <begin position="301"/>
        <end position="321"/>
    </location>
</feature>
<dbReference type="Proteomes" id="UP000051451">
    <property type="component" value="Unassembled WGS sequence"/>
</dbReference>
<feature type="transmembrane region" description="Helical" evidence="7">
    <location>
        <begin position="178"/>
        <end position="197"/>
    </location>
</feature>
<evidence type="ECO:0000256" key="6">
    <source>
        <dbReference type="ARBA" id="ARBA00023136"/>
    </source>
</evidence>
<keyword evidence="10" id="KW-1185">Reference proteome</keyword>
<evidence type="ECO:0000259" key="8">
    <source>
        <dbReference type="PROSITE" id="PS50850"/>
    </source>
</evidence>
<comment type="subcellular location">
    <subcellularLocation>
        <location evidence="1">Cell membrane</location>
        <topology evidence="1">Multi-pass membrane protein</topology>
    </subcellularLocation>
</comment>
<dbReference type="GO" id="GO:0022857">
    <property type="term" value="F:transmembrane transporter activity"/>
    <property type="evidence" value="ECO:0007669"/>
    <property type="project" value="InterPro"/>
</dbReference>
<feature type="transmembrane region" description="Helical" evidence="7">
    <location>
        <begin position="50"/>
        <end position="71"/>
    </location>
</feature>
<evidence type="ECO:0000313" key="9">
    <source>
        <dbReference type="EMBL" id="KRM04573.1"/>
    </source>
</evidence>
<evidence type="ECO:0000256" key="4">
    <source>
        <dbReference type="ARBA" id="ARBA00022692"/>
    </source>
</evidence>
<proteinExistence type="predicted"/>
<dbReference type="SUPFAM" id="SSF103473">
    <property type="entry name" value="MFS general substrate transporter"/>
    <property type="match status" value="1"/>
</dbReference>
<evidence type="ECO:0000256" key="3">
    <source>
        <dbReference type="ARBA" id="ARBA00022475"/>
    </source>
</evidence>
<dbReference type="InterPro" id="IPR020846">
    <property type="entry name" value="MFS_dom"/>
</dbReference>
<feature type="transmembrane region" description="Helical" evidence="7">
    <location>
        <begin position="22"/>
        <end position="44"/>
    </location>
</feature>
<feature type="domain" description="Major facilitator superfamily (MFS) profile" evidence="8">
    <location>
        <begin position="232"/>
        <end position="421"/>
    </location>
</feature>
<evidence type="ECO:0000256" key="7">
    <source>
        <dbReference type="SAM" id="Phobius"/>
    </source>
</evidence>
<feature type="transmembrane region" description="Helical" evidence="7">
    <location>
        <begin position="264"/>
        <end position="289"/>
    </location>
</feature>
<dbReference type="CDD" id="cd06173">
    <property type="entry name" value="MFS_MefA_like"/>
    <property type="match status" value="1"/>
</dbReference>